<organism evidence="1 2">
    <name type="scientific">Pararhizobium polonicum</name>
    <dbReference type="NCBI Taxonomy" id="1612624"/>
    <lineage>
        <taxon>Bacteria</taxon>
        <taxon>Pseudomonadati</taxon>
        <taxon>Pseudomonadota</taxon>
        <taxon>Alphaproteobacteria</taxon>
        <taxon>Hyphomicrobiales</taxon>
        <taxon>Rhizobiaceae</taxon>
        <taxon>Rhizobium/Agrobacterium group</taxon>
        <taxon>Pararhizobium</taxon>
    </lineage>
</organism>
<accession>A0A1C7NVZ0</accession>
<comment type="caution">
    <text evidence="1">The sequence shown here is derived from an EMBL/GenBank/DDBJ whole genome shotgun (WGS) entry which is preliminary data.</text>
</comment>
<sequence length="154" mass="16909">MFANCDYSFSMNSVSLTYKAEDESHGELAAKLRCGEFSGRGSAWFNISQVEEFAQSIGRYPIEADSAPLLESGFWKDDGTLDQVHFRIQIKPIGQRGMLSASVQLAATEMSTGVSSEIRVEFPVIYGDLARFQSSLLSHLNGQATEAILEQSLS</sequence>
<dbReference type="EMBL" id="LGLV01000017">
    <property type="protein sequence ID" value="OBZ92856.1"/>
    <property type="molecule type" value="Genomic_DNA"/>
</dbReference>
<protein>
    <submittedName>
        <fullName evidence="1">Uncharacterized protein</fullName>
    </submittedName>
</protein>
<dbReference type="Proteomes" id="UP000093111">
    <property type="component" value="Unassembled WGS sequence"/>
</dbReference>
<gene>
    <name evidence="1" type="ORF">ADU59_24320</name>
</gene>
<dbReference type="STRING" id="1612624.ADU59_24320"/>
<evidence type="ECO:0000313" key="1">
    <source>
        <dbReference type="EMBL" id="OBZ92856.1"/>
    </source>
</evidence>
<dbReference type="AlphaFoldDB" id="A0A1C7NVZ0"/>
<proteinExistence type="predicted"/>
<keyword evidence="2" id="KW-1185">Reference proteome</keyword>
<evidence type="ECO:0000313" key="2">
    <source>
        <dbReference type="Proteomes" id="UP000093111"/>
    </source>
</evidence>
<reference evidence="1 2" key="1">
    <citation type="journal article" date="2016" name="Syst. Appl. Microbiol.">
        <title>Pararhizobium polonicum sp. nov. isolated from tumors on stone fruit rootstocks.</title>
        <authorList>
            <person name="Pulawska J."/>
            <person name="Kuzmanovic N."/>
            <person name="Willems A."/>
            <person name="Pothier J.F."/>
        </authorList>
    </citation>
    <scope>NUCLEOTIDE SEQUENCE [LARGE SCALE GENOMIC DNA]</scope>
    <source>
        <strain evidence="1 2">F5.1</strain>
    </source>
</reference>
<name>A0A1C7NVZ0_9HYPH</name>